<feature type="domain" description="Thiamine pyrophosphate enzyme TPP-binding" evidence="16">
    <location>
        <begin position="399"/>
        <end position="547"/>
    </location>
</feature>
<dbReference type="UniPathway" id="UPA00047">
    <property type="reaction ID" value="UER00055"/>
</dbReference>
<gene>
    <name evidence="18" type="ORF">DET59_103141</name>
</gene>
<dbReference type="AlphaFoldDB" id="A0A366EUE8"/>
<evidence type="ECO:0000256" key="12">
    <source>
        <dbReference type="ARBA" id="ARBA00023304"/>
    </source>
</evidence>
<organism evidence="18 19">
    <name type="scientific">Rossellomorea aquimaris</name>
    <dbReference type="NCBI Taxonomy" id="189382"/>
    <lineage>
        <taxon>Bacteria</taxon>
        <taxon>Bacillati</taxon>
        <taxon>Bacillota</taxon>
        <taxon>Bacilli</taxon>
        <taxon>Bacillales</taxon>
        <taxon>Bacillaceae</taxon>
        <taxon>Rossellomorea</taxon>
    </lineage>
</organism>
<feature type="domain" description="Thiamine pyrophosphate enzyme N-terminal TPP-binding" evidence="17">
    <location>
        <begin position="19"/>
        <end position="132"/>
    </location>
</feature>
<evidence type="ECO:0000256" key="6">
    <source>
        <dbReference type="ARBA" id="ARBA00022630"/>
    </source>
</evidence>
<keyword evidence="10 14" id="KW-0460">Magnesium</keyword>
<dbReference type="GO" id="GO:0009099">
    <property type="term" value="P:L-valine biosynthetic process"/>
    <property type="evidence" value="ECO:0007669"/>
    <property type="project" value="UniProtKB-UniPathway"/>
</dbReference>
<keyword evidence="5 14" id="KW-0028">Amino-acid biosynthesis</keyword>
<dbReference type="Gene3D" id="3.40.50.970">
    <property type="match status" value="2"/>
</dbReference>
<comment type="cofactor">
    <cofactor evidence="14">
        <name>Mg(2+)</name>
        <dbReference type="ChEBI" id="CHEBI:18420"/>
    </cofactor>
    <text evidence="14">Binds 1 Mg(2+) ion per subunit.</text>
</comment>
<evidence type="ECO:0000313" key="18">
    <source>
        <dbReference type="EMBL" id="RBP06012.1"/>
    </source>
</evidence>
<dbReference type="InterPro" id="IPR000399">
    <property type="entry name" value="TPP-bd_CS"/>
</dbReference>
<dbReference type="Gene3D" id="3.40.50.1220">
    <property type="entry name" value="TPP-binding domain"/>
    <property type="match status" value="1"/>
</dbReference>
<dbReference type="FunFam" id="3.40.50.970:FF:000007">
    <property type="entry name" value="Acetolactate synthase"/>
    <property type="match status" value="1"/>
</dbReference>
<name>A0A366EUE8_9BACI</name>
<dbReference type="InterPro" id="IPR012000">
    <property type="entry name" value="Thiamin_PyroP_enz_cen_dom"/>
</dbReference>
<dbReference type="SUPFAM" id="SSF52467">
    <property type="entry name" value="DHS-like NAD/FAD-binding domain"/>
    <property type="match status" value="1"/>
</dbReference>
<dbReference type="FunFam" id="3.40.50.970:FF:000016">
    <property type="entry name" value="Acetolactate synthase"/>
    <property type="match status" value="1"/>
</dbReference>
<dbReference type="OrthoDB" id="4494979at2"/>
<evidence type="ECO:0000313" key="19">
    <source>
        <dbReference type="Proteomes" id="UP000252118"/>
    </source>
</evidence>
<dbReference type="GO" id="GO:0003984">
    <property type="term" value="F:acetolactate synthase activity"/>
    <property type="evidence" value="ECO:0007669"/>
    <property type="project" value="UniProtKB-EC"/>
</dbReference>
<comment type="similarity">
    <text evidence="3 14">Belongs to the TPP enzyme family.</text>
</comment>
<keyword evidence="12 14" id="KW-0100">Branched-chain amino acid biosynthesis</keyword>
<dbReference type="InterPro" id="IPR012846">
    <property type="entry name" value="Acetolactate_synth_lsu"/>
</dbReference>
<dbReference type="PANTHER" id="PTHR18968:SF13">
    <property type="entry name" value="ACETOLACTATE SYNTHASE CATALYTIC SUBUNIT, MITOCHONDRIAL"/>
    <property type="match status" value="1"/>
</dbReference>
<evidence type="ECO:0000256" key="5">
    <source>
        <dbReference type="ARBA" id="ARBA00022605"/>
    </source>
</evidence>
<dbReference type="Proteomes" id="UP000252118">
    <property type="component" value="Unassembled WGS sequence"/>
</dbReference>
<dbReference type="SUPFAM" id="SSF52518">
    <property type="entry name" value="Thiamin diphosphate-binding fold (THDP-binding)"/>
    <property type="match status" value="2"/>
</dbReference>
<dbReference type="CDD" id="cd07035">
    <property type="entry name" value="TPP_PYR_POX_like"/>
    <property type="match status" value="1"/>
</dbReference>
<dbReference type="InterPro" id="IPR039368">
    <property type="entry name" value="AHAS_TPP"/>
</dbReference>
<dbReference type="InterPro" id="IPR029035">
    <property type="entry name" value="DHS-like_NAD/FAD-binding_dom"/>
</dbReference>
<comment type="cofactor">
    <cofactor evidence="14">
        <name>thiamine diphosphate</name>
        <dbReference type="ChEBI" id="CHEBI:58937"/>
    </cofactor>
    <text evidence="14">Binds 1 thiamine pyrophosphate per subunit.</text>
</comment>
<accession>A0A366EUE8</accession>
<evidence type="ECO:0000259" key="15">
    <source>
        <dbReference type="Pfam" id="PF00205"/>
    </source>
</evidence>
<evidence type="ECO:0000256" key="4">
    <source>
        <dbReference type="ARBA" id="ARBA00013145"/>
    </source>
</evidence>
<evidence type="ECO:0000256" key="13">
    <source>
        <dbReference type="ARBA" id="ARBA00048670"/>
    </source>
</evidence>
<dbReference type="FunFam" id="3.40.50.1220:FF:000008">
    <property type="entry name" value="Acetolactate synthase"/>
    <property type="match status" value="1"/>
</dbReference>
<dbReference type="GO" id="GO:0000287">
    <property type="term" value="F:magnesium ion binding"/>
    <property type="evidence" value="ECO:0007669"/>
    <property type="project" value="UniProtKB-UniRule"/>
</dbReference>
<evidence type="ECO:0000259" key="17">
    <source>
        <dbReference type="Pfam" id="PF02776"/>
    </source>
</evidence>
<dbReference type="Pfam" id="PF00205">
    <property type="entry name" value="TPP_enzyme_M"/>
    <property type="match status" value="1"/>
</dbReference>
<dbReference type="InterPro" id="IPR012001">
    <property type="entry name" value="Thiamin_PyroP_enz_TPP-bd_dom"/>
</dbReference>
<dbReference type="PROSITE" id="PS00187">
    <property type="entry name" value="TPP_ENZYMES"/>
    <property type="match status" value="1"/>
</dbReference>
<dbReference type="NCBIfam" id="NF005824">
    <property type="entry name" value="PRK07710.1"/>
    <property type="match status" value="1"/>
</dbReference>
<comment type="pathway">
    <text evidence="1 14">Amino-acid biosynthesis; L-isoleucine biosynthesis; L-isoleucine from 2-oxobutanoate: step 1/4.</text>
</comment>
<feature type="domain" description="Thiamine pyrophosphate enzyme central" evidence="15">
    <location>
        <begin position="207"/>
        <end position="342"/>
    </location>
</feature>
<dbReference type="NCBIfam" id="TIGR00118">
    <property type="entry name" value="acolac_lg"/>
    <property type="match status" value="1"/>
</dbReference>
<comment type="catalytic activity">
    <reaction evidence="13 14">
        <text>2 pyruvate + H(+) = (2S)-2-acetolactate + CO2</text>
        <dbReference type="Rhea" id="RHEA:25249"/>
        <dbReference type="ChEBI" id="CHEBI:15361"/>
        <dbReference type="ChEBI" id="CHEBI:15378"/>
        <dbReference type="ChEBI" id="CHEBI:16526"/>
        <dbReference type="ChEBI" id="CHEBI:58476"/>
        <dbReference type="EC" id="2.2.1.6"/>
    </reaction>
</comment>
<keyword evidence="8 14" id="KW-0479">Metal-binding</keyword>
<dbReference type="Pfam" id="PF02776">
    <property type="entry name" value="TPP_enzyme_N"/>
    <property type="match status" value="1"/>
</dbReference>
<dbReference type="GO" id="GO:0030976">
    <property type="term" value="F:thiamine pyrophosphate binding"/>
    <property type="evidence" value="ECO:0007669"/>
    <property type="project" value="UniProtKB-UniRule"/>
</dbReference>
<protein>
    <recommendedName>
        <fullName evidence="4 14">Acetolactate synthase</fullName>
        <ecNumber evidence="4 14">2.2.1.6</ecNumber>
    </recommendedName>
</protein>
<evidence type="ECO:0000256" key="7">
    <source>
        <dbReference type="ARBA" id="ARBA00022679"/>
    </source>
</evidence>
<proteinExistence type="inferred from homology"/>
<keyword evidence="7 14" id="KW-0808">Transferase</keyword>
<comment type="caution">
    <text evidence="18">The sequence shown here is derived from an EMBL/GenBank/DDBJ whole genome shotgun (WGS) entry which is preliminary data.</text>
</comment>
<comment type="pathway">
    <text evidence="2 14">Amino-acid biosynthesis; L-valine biosynthesis; L-valine from pyruvate: step 1/4.</text>
</comment>
<dbReference type="InterPro" id="IPR011766">
    <property type="entry name" value="TPP_enzyme_TPP-bd"/>
</dbReference>
<sequence>MRAKVEAELASQTLTEHVNGADMLMKALKEEKVEILFGYPGGAVLPIYDALYKAPIKHVLARHEQGAIHAAEGYARVSGRPGVVIATSGPGATNLVTGIADAMMDSLPLVIFTGQVASGVIGTDAFQEADVVGITMPITKHNYQVRDIKDLPRIVKEAFHIASTGRPGPVLVDIPKDLTLQQAYPVRDVEMDLPGYQPNFYPNPLQIKKLVEAIKVSRQPVILAGAGVLHGKATEELKTFAEQYELPVIHTLLGLGGFPADHPLFLGMAGMHGCYASNMALHECDLLINIGARFDDRLTGNLATFAPSAKVVHIDIDPAEIGKNVKTQIPIVADAKQALEKLLQHEEEKPDFDAWHQHLKSYKREYPFWYNQAHDVLSPQRLIEQVYEMTNGEAVVTTDVGQHQMWAAQYYSFKKPNNWVTSGGLGTMGFGFPAAIGAQLANPDSTVVAFVGDGGFQMTLQELVLLKELNLPVKVVLLNNGTLGMVRQWQETFFEKRYSQSVFNTQPDFVKLAESYGIKGYQVKTQEEVDSVLKEALTSDEPVLIDCWVNPKENVYPMVAPGKGLHEMLGVKP</sequence>
<dbReference type="GO" id="GO:0009097">
    <property type="term" value="P:isoleucine biosynthetic process"/>
    <property type="evidence" value="ECO:0007669"/>
    <property type="project" value="UniProtKB-UniPathway"/>
</dbReference>
<keyword evidence="11 14" id="KW-0786">Thiamine pyrophosphate</keyword>
<evidence type="ECO:0000256" key="11">
    <source>
        <dbReference type="ARBA" id="ARBA00023052"/>
    </source>
</evidence>
<dbReference type="InterPro" id="IPR029061">
    <property type="entry name" value="THDP-binding"/>
</dbReference>
<dbReference type="RefSeq" id="WP_113968592.1">
    <property type="nucleotide sequence ID" value="NZ_QNRJ01000003.1"/>
</dbReference>
<evidence type="ECO:0000259" key="16">
    <source>
        <dbReference type="Pfam" id="PF02775"/>
    </source>
</evidence>
<evidence type="ECO:0000256" key="8">
    <source>
        <dbReference type="ARBA" id="ARBA00022723"/>
    </source>
</evidence>
<dbReference type="PANTHER" id="PTHR18968">
    <property type="entry name" value="THIAMINE PYROPHOSPHATE ENZYMES"/>
    <property type="match status" value="1"/>
</dbReference>
<dbReference type="GO" id="GO:0050660">
    <property type="term" value="F:flavin adenine dinucleotide binding"/>
    <property type="evidence" value="ECO:0007669"/>
    <property type="project" value="InterPro"/>
</dbReference>
<dbReference type="EC" id="2.2.1.6" evidence="4 14"/>
<dbReference type="EMBL" id="QNRJ01000003">
    <property type="protein sequence ID" value="RBP06012.1"/>
    <property type="molecule type" value="Genomic_DNA"/>
</dbReference>
<dbReference type="Pfam" id="PF02775">
    <property type="entry name" value="TPP_enzyme_C"/>
    <property type="match status" value="1"/>
</dbReference>
<keyword evidence="9" id="KW-0274">FAD</keyword>
<keyword evidence="6" id="KW-0285">Flavoprotein</keyword>
<reference evidence="18 19" key="1">
    <citation type="submission" date="2018-06" db="EMBL/GenBank/DDBJ databases">
        <title>Freshwater and sediment microbial communities from various areas in North America, analyzing microbe dynamics in response to fracking.</title>
        <authorList>
            <person name="Lamendella R."/>
        </authorList>
    </citation>
    <scope>NUCLEOTIDE SEQUENCE [LARGE SCALE GENOMIC DNA]</scope>
    <source>
        <strain evidence="18 19">97B</strain>
    </source>
</reference>
<evidence type="ECO:0000256" key="14">
    <source>
        <dbReference type="RuleBase" id="RU003591"/>
    </source>
</evidence>
<evidence type="ECO:0000256" key="3">
    <source>
        <dbReference type="ARBA" id="ARBA00007812"/>
    </source>
</evidence>
<evidence type="ECO:0000256" key="10">
    <source>
        <dbReference type="ARBA" id="ARBA00022842"/>
    </source>
</evidence>
<dbReference type="GO" id="GO:0005948">
    <property type="term" value="C:acetolactate synthase complex"/>
    <property type="evidence" value="ECO:0007669"/>
    <property type="project" value="TreeGrafter"/>
</dbReference>
<evidence type="ECO:0000256" key="2">
    <source>
        <dbReference type="ARBA" id="ARBA00005025"/>
    </source>
</evidence>
<evidence type="ECO:0000256" key="9">
    <source>
        <dbReference type="ARBA" id="ARBA00022827"/>
    </source>
</evidence>
<dbReference type="CDD" id="cd02015">
    <property type="entry name" value="TPP_AHAS"/>
    <property type="match status" value="1"/>
</dbReference>
<evidence type="ECO:0000256" key="1">
    <source>
        <dbReference type="ARBA" id="ARBA00004974"/>
    </source>
</evidence>
<dbReference type="InterPro" id="IPR045229">
    <property type="entry name" value="TPP_enz"/>
</dbReference>
<dbReference type="UniPathway" id="UPA00049">
    <property type="reaction ID" value="UER00059"/>
</dbReference>